<name>A0ABR2L5P1_9EUKA</name>
<dbReference type="InterPro" id="IPR050113">
    <property type="entry name" value="Ub_conjugating_enzyme"/>
</dbReference>
<comment type="caution">
    <text evidence="3">The sequence shown here is derived from an EMBL/GenBank/DDBJ whole genome shotgun (WGS) entry which is preliminary data.</text>
</comment>
<sequence length="1123" mass="128022">MSSIKPNNNPPFSLPLPKQVNNKKADNNPPFSLPLPKQENNKKTDNNLPFSLPLPKQENNKKADNNLPFSLPLPKQENNKKTDNNLPFSLPLPKQENNKKTDNNPPFSLPLPKQDNNKKTDNNPPFLFPPPKQESKSKTNSNTLNTSQPLQAESNSITNNADTSLSSPSQNQENKQTLSKNLNDQSLVHKTLNINPSVLISTNKISNKIPESSKFLFFFTGGSKEMLLDGIKVELDMEMAPIQCRDYLLQQLSGILDITGKQLIVYLSCGLPFIGGTLGDLYLNKEMKVKKVIYGVFTRLVSDKVLKSSFLELCNASDNDHKIILSPLCDSSKRGLSDMSCLLGYLNHDGIKSDILLNSLASVTHFPPLITSMKRIIDKEQVVGRDVITVCSTLFTYFRAYLPETCPDDRVFEYSLRLCNLITHINDIPKSLPIQTIDICNGSEKVQFLVSLKQGPRVYLWQGDSNKSINWIRFNVQGEEAIENSYKVFASFTPISPLSMRCISSGATIVKGKDHEYLFMNQNQSKERDHQNNVDIIDPFCGYVESFDVEEFAKFQGIMKDDETINLIDPDNVQQITMVDLDESGSMLADIEGYKINEKNPNQVNRMTIAFQYLSIFANRTYNYRIPSIQGLVSFNQKPTIRCPLSPLVPDFEDKGFNIIVDPRARTKLWDSLIFCCDEIIKYRKDKNGNEKFKNAKSRILVISDGEDKHSKATVEEVVIKMIQNNIIVDSIIINTYQKEVEQLKILCAVCHATGGISYKIEEDKPTKEETLKVDYIPNGVKKGLGFFEKTALLNINERKLFSSRLIPGNSDSSPIKLKRKTNLITNEFMKEASKYAEFDTDAPNVDTSDFDKEDRFATPRHVCTVNCNTQFDSSRLRRILRELHHAIQTNSTDSARYDPDMKIYTVKSNFDKWVVFLKGMEGTPYENKWWQLLVTFPKIYPVLPPIFRFITIPYHINVSVDGRICLNSIEKGYMPSKNVVEMIQEIKELFCYRCEETFVQLDIYHKYKVKPDEYMRLAKESADKNARDSIEDYIPNQKNIYDSVPVNSDIQFDDYIPPHMRSQISGKAITEKNKYFASSGVFYDIDEFKQLITSNKNPVCIITGKQLTERPEDFTEIVPDSV</sequence>
<dbReference type="PANTHER" id="PTHR24067">
    <property type="entry name" value="UBIQUITIN-CONJUGATING ENZYME E2"/>
    <property type="match status" value="1"/>
</dbReference>
<organism evidence="3 4">
    <name type="scientific">Tritrichomonas musculus</name>
    <dbReference type="NCBI Taxonomy" id="1915356"/>
    <lineage>
        <taxon>Eukaryota</taxon>
        <taxon>Metamonada</taxon>
        <taxon>Parabasalia</taxon>
        <taxon>Tritrichomonadida</taxon>
        <taxon>Tritrichomonadidae</taxon>
        <taxon>Tritrichomonas</taxon>
    </lineage>
</organism>
<dbReference type="EMBL" id="JAPFFF010000001">
    <property type="protein sequence ID" value="KAK8898664.1"/>
    <property type="molecule type" value="Genomic_DNA"/>
</dbReference>
<evidence type="ECO:0000259" key="2">
    <source>
        <dbReference type="PROSITE" id="PS50127"/>
    </source>
</evidence>
<evidence type="ECO:0000256" key="1">
    <source>
        <dbReference type="SAM" id="MobiDB-lite"/>
    </source>
</evidence>
<feature type="region of interest" description="Disordered" evidence="1">
    <location>
        <begin position="1"/>
        <end position="184"/>
    </location>
</feature>
<dbReference type="SUPFAM" id="SSF54495">
    <property type="entry name" value="UBC-like"/>
    <property type="match status" value="1"/>
</dbReference>
<dbReference type="CDD" id="cd00195">
    <property type="entry name" value="UBCc_UEV"/>
    <property type="match status" value="1"/>
</dbReference>
<dbReference type="PROSITE" id="PS50127">
    <property type="entry name" value="UBC_2"/>
    <property type="match status" value="1"/>
</dbReference>
<gene>
    <name evidence="3" type="ORF">M9Y10_000956</name>
</gene>
<dbReference type="Proteomes" id="UP001470230">
    <property type="component" value="Unassembled WGS sequence"/>
</dbReference>
<dbReference type="InterPro" id="IPR036465">
    <property type="entry name" value="vWFA_dom_sf"/>
</dbReference>
<protein>
    <recommendedName>
        <fullName evidence="2">UBC core domain-containing protein</fullName>
    </recommendedName>
</protein>
<dbReference type="InterPro" id="IPR016135">
    <property type="entry name" value="UBQ-conjugating_enzyme/RWD"/>
</dbReference>
<evidence type="ECO:0000313" key="4">
    <source>
        <dbReference type="Proteomes" id="UP001470230"/>
    </source>
</evidence>
<dbReference type="SUPFAM" id="SSF53300">
    <property type="entry name" value="vWA-like"/>
    <property type="match status" value="1"/>
</dbReference>
<feature type="compositionally biased region" description="Polar residues" evidence="1">
    <location>
        <begin position="138"/>
        <end position="184"/>
    </location>
</feature>
<dbReference type="Gene3D" id="3.40.50.410">
    <property type="entry name" value="von Willebrand factor, type A domain"/>
    <property type="match status" value="1"/>
</dbReference>
<dbReference type="InterPro" id="IPR000608">
    <property type="entry name" value="UBC"/>
</dbReference>
<accession>A0ABR2L5P1</accession>
<proteinExistence type="predicted"/>
<feature type="domain" description="UBC core" evidence="2">
    <location>
        <begin position="875"/>
        <end position="1028"/>
    </location>
</feature>
<dbReference type="Gene3D" id="3.10.110.10">
    <property type="entry name" value="Ubiquitin Conjugating Enzyme"/>
    <property type="match status" value="1"/>
</dbReference>
<reference evidence="3 4" key="1">
    <citation type="submission" date="2024-04" db="EMBL/GenBank/DDBJ databases">
        <title>Tritrichomonas musculus Genome.</title>
        <authorList>
            <person name="Alves-Ferreira E."/>
            <person name="Grigg M."/>
            <person name="Lorenzi H."/>
            <person name="Galac M."/>
        </authorList>
    </citation>
    <scope>NUCLEOTIDE SEQUENCE [LARGE SCALE GENOMIC DNA]</scope>
    <source>
        <strain evidence="3 4">EAF2021</strain>
    </source>
</reference>
<evidence type="ECO:0000313" key="3">
    <source>
        <dbReference type="EMBL" id="KAK8898664.1"/>
    </source>
</evidence>
<dbReference type="SMART" id="SM00212">
    <property type="entry name" value="UBCc"/>
    <property type="match status" value="1"/>
</dbReference>
<keyword evidence="4" id="KW-1185">Reference proteome</keyword>
<dbReference type="Pfam" id="PF00179">
    <property type="entry name" value="UQ_con"/>
    <property type="match status" value="1"/>
</dbReference>